<evidence type="ECO:0000313" key="2">
    <source>
        <dbReference type="Proteomes" id="UP000037854"/>
    </source>
</evidence>
<gene>
    <name evidence="1" type="ORF">AFL42_05985</name>
</gene>
<dbReference type="RefSeq" id="WP_060668112.1">
    <property type="nucleotide sequence ID" value="NZ_LGTK01000014.1"/>
</dbReference>
<accession>A0ABR5MKV0</accession>
<dbReference type="Proteomes" id="UP000037854">
    <property type="component" value="Unassembled WGS sequence"/>
</dbReference>
<organism evidence="1 2">
    <name type="scientific">Oceanobacillus caeni</name>
    <dbReference type="NCBI Taxonomy" id="405946"/>
    <lineage>
        <taxon>Bacteria</taxon>
        <taxon>Bacillati</taxon>
        <taxon>Bacillota</taxon>
        <taxon>Bacilli</taxon>
        <taxon>Bacillales</taxon>
        <taxon>Bacillaceae</taxon>
        <taxon>Oceanobacillus</taxon>
    </lineage>
</organism>
<sequence>MSEKEEVLKLIKDLPENVSLEEMMRELYIYIKFQQGVRELNEKKSDKKTIDLEPEKWFH</sequence>
<protein>
    <recommendedName>
        <fullName evidence="3">DUF2281 domain-containing protein</fullName>
    </recommendedName>
</protein>
<evidence type="ECO:0008006" key="3">
    <source>
        <dbReference type="Google" id="ProtNLM"/>
    </source>
</evidence>
<dbReference type="EMBL" id="LGTK01000014">
    <property type="protein sequence ID" value="KPH76495.1"/>
    <property type="molecule type" value="Genomic_DNA"/>
</dbReference>
<name>A0ABR5MKV0_9BACI</name>
<keyword evidence="2" id="KW-1185">Reference proteome</keyword>
<evidence type="ECO:0000313" key="1">
    <source>
        <dbReference type="EMBL" id="KPH76495.1"/>
    </source>
</evidence>
<proteinExistence type="predicted"/>
<comment type="caution">
    <text evidence="1">The sequence shown here is derived from an EMBL/GenBank/DDBJ whole genome shotgun (WGS) entry which is preliminary data.</text>
</comment>
<reference evidence="1 2" key="1">
    <citation type="submission" date="2015-07" db="EMBL/GenBank/DDBJ databases">
        <title>High-quality draft genome sequence of Oceanobacillus caeni HM6, a bacillus isolated from a human feces.</title>
        <authorList>
            <person name="Kumar J."/>
            <person name="Verma M.K."/>
            <person name="Pandey R."/>
            <person name="Bhambi M."/>
            <person name="Chauhan N."/>
        </authorList>
    </citation>
    <scope>NUCLEOTIDE SEQUENCE [LARGE SCALE GENOMIC DNA]</scope>
    <source>
        <strain evidence="1 2">HM6</strain>
    </source>
</reference>